<evidence type="ECO:0000256" key="3">
    <source>
        <dbReference type="SAM" id="MobiDB-lite"/>
    </source>
</evidence>
<keyword evidence="7" id="KW-1185">Reference proteome</keyword>
<keyword evidence="1" id="KW-1015">Disulfide bond</keyword>
<evidence type="ECO:0000256" key="5">
    <source>
        <dbReference type="SAM" id="SignalP"/>
    </source>
</evidence>
<sequence length="265" mass="28463">MAMGSLRLSVCVMMHLLLGASKPSSGDQNHCPCPKIPQRVLTKPPPETCYEVNSPYRYECLDGYVRKVGTSNLLKCRRDEDKPSYWTSPTLECIPDPRIVTTQPPTSTTNLNPRILTNHPADNTVTMNSIITTTVTATPTTVQTTRSLSTLASVEGETASTEPNPSGESNTALFCTDKSSVTPPVVQTTKSSTFSTGTTGSSVISTPAPFKGVAEAASATVSLVIVCAVIGIICLLYRRRRSENNKKQLPGEEATPMNVVSPEQQ</sequence>
<keyword evidence="4" id="KW-1133">Transmembrane helix</keyword>
<dbReference type="InParanoid" id="A0A6P7HLS3"/>
<dbReference type="Proteomes" id="UP000515145">
    <property type="component" value="Chromosome 2"/>
</dbReference>
<dbReference type="GO" id="GO:0042010">
    <property type="term" value="F:interleukin-15 receptor activity"/>
    <property type="evidence" value="ECO:0007669"/>
    <property type="project" value="InterPro"/>
</dbReference>
<dbReference type="Gene3D" id="2.20.28.230">
    <property type="match status" value="1"/>
</dbReference>
<dbReference type="PANTHER" id="PTHR15060">
    <property type="entry name" value="INTERLEUKIN-15 RECEPTOR SUBUNIT ALPHA"/>
    <property type="match status" value="1"/>
</dbReference>
<dbReference type="PANTHER" id="PTHR15060:SF0">
    <property type="entry name" value="INTERLEUKIN-15 RECEPTOR SUBUNIT ALPHA"/>
    <property type="match status" value="1"/>
</dbReference>
<proteinExistence type="predicted"/>
<keyword evidence="8" id="KW-0675">Receptor</keyword>
<evidence type="ECO:0000259" key="6">
    <source>
        <dbReference type="PROSITE" id="PS50923"/>
    </source>
</evidence>
<evidence type="ECO:0000313" key="7">
    <source>
        <dbReference type="Proteomes" id="UP000515145"/>
    </source>
</evidence>
<name>A0A6P7HLS3_9TELE</name>
<protein>
    <submittedName>
        <fullName evidence="8">Interleukin-15 receptor subunit alpha isoform X1</fullName>
    </submittedName>
</protein>
<feature type="region of interest" description="Disordered" evidence="3">
    <location>
        <begin position="152"/>
        <end position="171"/>
    </location>
</feature>
<organism evidence="7 8">
    <name type="scientific">Parambassis ranga</name>
    <name type="common">Indian glassy fish</name>
    <dbReference type="NCBI Taxonomy" id="210632"/>
    <lineage>
        <taxon>Eukaryota</taxon>
        <taxon>Metazoa</taxon>
        <taxon>Chordata</taxon>
        <taxon>Craniata</taxon>
        <taxon>Vertebrata</taxon>
        <taxon>Euteleostomi</taxon>
        <taxon>Actinopterygii</taxon>
        <taxon>Neopterygii</taxon>
        <taxon>Teleostei</taxon>
        <taxon>Neoteleostei</taxon>
        <taxon>Acanthomorphata</taxon>
        <taxon>Ovalentaria</taxon>
        <taxon>Ambassidae</taxon>
        <taxon>Parambassis</taxon>
    </lineage>
</organism>
<dbReference type="InterPro" id="IPR000436">
    <property type="entry name" value="Sushi_SCR_CCP_dom"/>
</dbReference>
<dbReference type="GeneID" id="114432636"/>
<keyword evidence="4" id="KW-0472">Membrane</keyword>
<feature type="compositionally biased region" description="Polar residues" evidence="3">
    <location>
        <begin position="100"/>
        <end position="112"/>
    </location>
</feature>
<evidence type="ECO:0000256" key="1">
    <source>
        <dbReference type="ARBA" id="ARBA00023157"/>
    </source>
</evidence>
<feature type="transmembrane region" description="Helical" evidence="4">
    <location>
        <begin position="216"/>
        <end position="237"/>
    </location>
</feature>
<dbReference type="AlphaFoldDB" id="A0A6P7HLS3"/>
<dbReference type="FunCoup" id="A0A6P7HLS3">
    <property type="interactions" value="9"/>
</dbReference>
<accession>A0A6P7HLS3</accession>
<keyword evidence="5" id="KW-0732">Signal</keyword>
<dbReference type="OrthoDB" id="9944172at2759"/>
<feature type="region of interest" description="Disordered" evidence="3">
    <location>
        <begin position="96"/>
        <end position="120"/>
    </location>
</feature>
<dbReference type="RefSeq" id="XP_028256575.1">
    <property type="nucleotide sequence ID" value="XM_028400774.1"/>
</dbReference>
<evidence type="ECO:0000256" key="4">
    <source>
        <dbReference type="SAM" id="Phobius"/>
    </source>
</evidence>
<keyword evidence="2" id="KW-0768">Sushi</keyword>
<evidence type="ECO:0000313" key="8">
    <source>
        <dbReference type="RefSeq" id="XP_028256575.1"/>
    </source>
</evidence>
<feature type="domain" description="Sushi" evidence="6">
    <location>
        <begin position="29"/>
        <end position="95"/>
    </location>
</feature>
<evidence type="ECO:0000256" key="2">
    <source>
        <dbReference type="PROSITE-ProRule" id="PRU00302"/>
    </source>
</evidence>
<reference evidence="8" key="1">
    <citation type="submission" date="2025-08" db="UniProtKB">
        <authorList>
            <consortium name="RefSeq"/>
        </authorList>
    </citation>
    <scope>IDENTIFICATION</scope>
</reference>
<feature type="signal peptide" evidence="5">
    <location>
        <begin position="1"/>
        <end position="26"/>
    </location>
</feature>
<dbReference type="CTD" id="3601"/>
<dbReference type="InterPro" id="IPR042372">
    <property type="entry name" value="IL15RA"/>
</dbReference>
<keyword evidence="4" id="KW-0812">Transmembrane</keyword>
<feature type="chain" id="PRO_5028414900" evidence="5">
    <location>
        <begin position="27"/>
        <end position="265"/>
    </location>
</feature>
<comment type="caution">
    <text evidence="2">Lacks conserved residue(s) required for the propagation of feature annotation.</text>
</comment>
<dbReference type="SUPFAM" id="SSF57535">
    <property type="entry name" value="Complement control module/SCR domain"/>
    <property type="match status" value="1"/>
</dbReference>
<dbReference type="InterPro" id="IPR035976">
    <property type="entry name" value="Sushi/SCR/CCP_sf"/>
</dbReference>
<feature type="region of interest" description="Disordered" evidence="3">
    <location>
        <begin position="245"/>
        <end position="265"/>
    </location>
</feature>
<gene>
    <name evidence="8" type="primary">il15ra</name>
</gene>
<dbReference type="PROSITE" id="PS50923">
    <property type="entry name" value="SUSHI"/>
    <property type="match status" value="1"/>
</dbReference>